<accession>A0ABV9DWU3</accession>
<evidence type="ECO:0000313" key="2">
    <source>
        <dbReference type="Proteomes" id="UP001595923"/>
    </source>
</evidence>
<name>A0ABV9DWU3_9ACTN</name>
<evidence type="ECO:0000313" key="1">
    <source>
        <dbReference type="EMBL" id="MFC4562478.1"/>
    </source>
</evidence>
<comment type="caution">
    <text evidence="1">The sequence shown here is derived from an EMBL/GenBank/DDBJ whole genome shotgun (WGS) entry which is preliminary data.</text>
</comment>
<reference evidence="2" key="1">
    <citation type="journal article" date="2019" name="Int. J. Syst. Evol. Microbiol.">
        <title>The Global Catalogue of Microorganisms (GCM) 10K type strain sequencing project: providing services to taxonomists for standard genome sequencing and annotation.</title>
        <authorList>
            <consortium name="The Broad Institute Genomics Platform"/>
            <consortium name="The Broad Institute Genome Sequencing Center for Infectious Disease"/>
            <person name="Wu L."/>
            <person name="Ma J."/>
        </authorList>
    </citation>
    <scope>NUCLEOTIDE SEQUENCE [LARGE SCALE GENOMIC DNA]</scope>
    <source>
        <strain evidence="2">XZYJ18</strain>
    </source>
</reference>
<gene>
    <name evidence="1" type="ORF">ACFO4E_11500</name>
</gene>
<organism evidence="1 2">
    <name type="scientific">Nocardiopsis mangrovi</name>
    <dbReference type="NCBI Taxonomy" id="1179818"/>
    <lineage>
        <taxon>Bacteria</taxon>
        <taxon>Bacillati</taxon>
        <taxon>Actinomycetota</taxon>
        <taxon>Actinomycetes</taxon>
        <taxon>Streptosporangiales</taxon>
        <taxon>Nocardiopsidaceae</taxon>
        <taxon>Nocardiopsis</taxon>
    </lineage>
</organism>
<proteinExistence type="predicted"/>
<dbReference type="EMBL" id="JBHSFQ010000008">
    <property type="protein sequence ID" value="MFC4562478.1"/>
    <property type="molecule type" value="Genomic_DNA"/>
</dbReference>
<dbReference type="Pfam" id="PF19730">
    <property type="entry name" value="DUF6221"/>
    <property type="match status" value="1"/>
</dbReference>
<protein>
    <submittedName>
        <fullName evidence="1">DUF6221 family protein</fullName>
    </submittedName>
</protein>
<keyword evidence="2" id="KW-1185">Reference proteome</keyword>
<dbReference type="InterPro" id="IPR046193">
    <property type="entry name" value="DUF6221"/>
</dbReference>
<sequence length="136" mass="15010">MTAEEFLSARLDEDERVARAATGERWQVWDYIEPEVVTVAPDGGEQAIAGSRWVRGPWVVRDGHRTRTGGGEEPIAPEDAAHIARHHPARALAEAAAKRAVLDAFASGDPEVYRTVVLRFASAYAHHPDFDPAWRS</sequence>
<dbReference type="Proteomes" id="UP001595923">
    <property type="component" value="Unassembled WGS sequence"/>
</dbReference>
<dbReference type="RefSeq" id="WP_378573739.1">
    <property type="nucleotide sequence ID" value="NZ_JBHSFQ010000008.1"/>
</dbReference>